<sequence>MIRDIRRAVKALSPAGIGRHSELVELLHAQKETHEALCKYITASNNESQLLLKFAKCQDDFTIREVSVRQAEIHWLADKIATEYADQYLQYRKAFKEVLAEQKLLDEIQKVKETCEAKVLKLRKQTEHSKKRSDGARLEAMQAEVAMAVSAAEESQTKYQIAKTKFEVYKAGKVKAALLTLADSMQLYHQRCGNLATTQQVLAEFIPEVPTPMTPEDMKSMDDEGVHLVREVAEKLNMQNPPKEGGQEEGSTLHTYRPLTYQSSLPSTHMVQPTSPQPATGHVQDGTTPADGTGEDRVSTRKNPFDEEAVPPASPKVEDSGPPLPSSQNSSQNLAPEGTTTAKTTPSRPPPPSHPPSHTRDASPSARDDPASLSSTEAPPRRLTRMLSGKGPPPARPPPPKAATLPNRPPAPLPRPDLMATHDDNSLDYSEPYTELSNYIDPSTVVGPKVEPQQQALQSNDTAQQPPDVAVSTTDVAQQPSEDSEIAAETSEVARQPSKPSRPPHSLLARQLSDALMRRQASGDSMGEEAALERSDSVDHSYVEIVDGVPQEEIQHNGEGDNSQLTLEQDVSSKETEDFPDQDSGGITFTAEGSGDATEVQHPADVEKNKCEEAGSERKEPDTDKLSNENVKGDAEVNVVRREEQLQTETQA</sequence>
<dbReference type="Proteomes" id="UP000838412">
    <property type="component" value="Chromosome 14"/>
</dbReference>
<feature type="compositionally biased region" description="Basic and acidic residues" evidence="1">
    <location>
        <begin position="358"/>
        <end position="370"/>
    </location>
</feature>
<dbReference type="InterPro" id="IPR027267">
    <property type="entry name" value="AH/BAR_dom_sf"/>
</dbReference>
<feature type="compositionally biased region" description="Polar residues" evidence="1">
    <location>
        <begin position="265"/>
        <end position="278"/>
    </location>
</feature>
<evidence type="ECO:0000313" key="3">
    <source>
        <dbReference type="Proteomes" id="UP000838412"/>
    </source>
</evidence>
<keyword evidence="3" id="KW-1185">Reference proteome</keyword>
<evidence type="ECO:0000313" key="2">
    <source>
        <dbReference type="EMBL" id="CAH1245208.1"/>
    </source>
</evidence>
<gene>
    <name evidence="2" type="primary">Hypp7448</name>
    <name evidence="2" type="ORF">BLAG_LOCUS7622</name>
</gene>
<name>A0A8K0EDQ3_BRALA</name>
<feature type="compositionally biased region" description="Polar residues" evidence="1">
    <location>
        <begin position="452"/>
        <end position="481"/>
    </location>
</feature>
<feature type="region of interest" description="Disordered" evidence="1">
    <location>
        <begin position="265"/>
        <end position="635"/>
    </location>
</feature>
<evidence type="ECO:0000256" key="1">
    <source>
        <dbReference type="SAM" id="MobiDB-lite"/>
    </source>
</evidence>
<dbReference type="OrthoDB" id="5965607at2759"/>
<feature type="compositionally biased region" description="Basic and acidic residues" evidence="1">
    <location>
        <begin position="531"/>
        <end position="542"/>
    </location>
</feature>
<reference evidence="2" key="1">
    <citation type="submission" date="2022-01" db="EMBL/GenBank/DDBJ databases">
        <authorList>
            <person name="Braso-Vives M."/>
        </authorList>
    </citation>
    <scope>NUCLEOTIDE SEQUENCE</scope>
</reference>
<feature type="compositionally biased region" description="Basic and acidic residues" evidence="1">
    <location>
        <begin position="294"/>
        <end position="305"/>
    </location>
</feature>
<dbReference type="Gene3D" id="1.20.1270.60">
    <property type="entry name" value="Arfaptin homology (AH) domain/BAR domain"/>
    <property type="match status" value="1"/>
</dbReference>
<feature type="compositionally biased region" description="Pro residues" evidence="1">
    <location>
        <begin position="391"/>
        <end position="415"/>
    </location>
</feature>
<protein>
    <submittedName>
        <fullName evidence="2">Hypp7448 protein</fullName>
    </submittedName>
</protein>
<dbReference type="EMBL" id="OV696699">
    <property type="protein sequence ID" value="CAH1245208.1"/>
    <property type="molecule type" value="Genomic_DNA"/>
</dbReference>
<feature type="compositionally biased region" description="Low complexity" evidence="1">
    <location>
        <begin position="326"/>
        <end position="336"/>
    </location>
</feature>
<proteinExistence type="predicted"/>
<feature type="compositionally biased region" description="Polar residues" evidence="1">
    <location>
        <begin position="560"/>
        <end position="570"/>
    </location>
</feature>
<dbReference type="AlphaFoldDB" id="A0A8K0EDQ3"/>
<accession>A0A8K0EDQ3</accession>
<feature type="compositionally biased region" description="Basic and acidic residues" evidence="1">
    <location>
        <begin position="602"/>
        <end position="635"/>
    </location>
</feature>
<organism evidence="2 3">
    <name type="scientific">Branchiostoma lanceolatum</name>
    <name type="common">Common lancelet</name>
    <name type="synonym">Amphioxus lanceolatum</name>
    <dbReference type="NCBI Taxonomy" id="7740"/>
    <lineage>
        <taxon>Eukaryota</taxon>
        <taxon>Metazoa</taxon>
        <taxon>Chordata</taxon>
        <taxon>Cephalochordata</taxon>
        <taxon>Leptocardii</taxon>
        <taxon>Amphioxiformes</taxon>
        <taxon>Branchiostomatidae</taxon>
        <taxon>Branchiostoma</taxon>
    </lineage>
</organism>